<keyword evidence="1" id="KW-0812">Transmembrane</keyword>
<name>A0ABD5WLT4_9EURY</name>
<evidence type="ECO:0000313" key="2">
    <source>
        <dbReference type="EMBL" id="MFC7081492.1"/>
    </source>
</evidence>
<organism evidence="2 3">
    <name type="scientific">Halorussus caseinilyticus</name>
    <dbReference type="NCBI Taxonomy" id="3034025"/>
    <lineage>
        <taxon>Archaea</taxon>
        <taxon>Methanobacteriati</taxon>
        <taxon>Methanobacteriota</taxon>
        <taxon>Stenosarchaea group</taxon>
        <taxon>Halobacteria</taxon>
        <taxon>Halobacteriales</taxon>
        <taxon>Haladaptataceae</taxon>
        <taxon>Halorussus</taxon>
    </lineage>
</organism>
<evidence type="ECO:0000313" key="3">
    <source>
        <dbReference type="Proteomes" id="UP001596407"/>
    </source>
</evidence>
<dbReference type="AlphaFoldDB" id="A0ABD5WLT4"/>
<dbReference type="Proteomes" id="UP001596407">
    <property type="component" value="Unassembled WGS sequence"/>
</dbReference>
<comment type="caution">
    <text evidence="2">The sequence shown here is derived from an EMBL/GenBank/DDBJ whole genome shotgun (WGS) entry which is preliminary data.</text>
</comment>
<keyword evidence="1" id="KW-0472">Membrane</keyword>
<gene>
    <name evidence="2" type="ORF">ACFQJ6_16605</name>
</gene>
<evidence type="ECO:0000256" key="1">
    <source>
        <dbReference type="SAM" id="Phobius"/>
    </source>
</evidence>
<keyword evidence="1" id="KW-1133">Transmembrane helix</keyword>
<accession>A0ABD5WLT4</accession>
<dbReference type="EMBL" id="JBHSZH010000005">
    <property type="protein sequence ID" value="MFC7081492.1"/>
    <property type="molecule type" value="Genomic_DNA"/>
</dbReference>
<reference evidence="2 3" key="1">
    <citation type="journal article" date="2019" name="Int. J. Syst. Evol. Microbiol.">
        <title>The Global Catalogue of Microorganisms (GCM) 10K type strain sequencing project: providing services to taxonomists for standard genome sequencing and annotation.</title>
        <authorList>
            <consortium name="The Broad Institute Genomics Platform"/>
            <consortium name="The Broad Institute Genome Sequencing Center for Infectious Disease"/>
            <person name="Wu L."/>
            <person name="Ma J."/>
        </authorList>
    </citation>
    <scope>NUCLEOTIDE SEQUENCE [LARGE SCALE GENOMIC DNA]</scope>
    <source>
        <strain evidence="2 3">DT72</strain>
    </source>
</reference>
<dbReference type="RefSeq" id="WP_276280592.1">
    <property type="nucleotide sequence ID" value="NZ_CP119809.1"/>
</dbReference>
<proteinExistence type="predicted"/>
<keyword evidence="3" id="KW-1185">Reference proteome</keyword>
<dbReference type="GeneID" id="79301752"/>
<feature type="transmembrane region" description="Helical" evidence="1">
    <location>
        <begin position="20"/>
        <end position="35"/>
    </location>
</feature>
<protein>
    <submittedName>
        <fullName evidence="2">Uncharacterized protein</fullName>
    </submittedName>
</protein>
<feature type="transmembrane region" description="Helical" evidence="1">
    <location>
        <begin position="41"/>
        <end position="59"/>
    </location>
</feature>
<sequence length="60" mass="6652">MSEDADGEPPDRWNFLHEELIPALLLVGVLLFLVPEPVTSTLGIVLVSLGVGLWVWDLLR</sequence>